<accession>A0A179FP33</accession>
<evidence type="ECO:0000313" key="2">
    <source>
        <dbReference type="EMBL" id="KAK4078095.1"/>
    </source>
</evidence>
<protein>
    <submittedName>
        <fullName evidence="3">Endoribonuclease L-PSP</fullName>
    </submittedName>
</protein>
<evidence type="ECO:0000313" key="6">
    <source>
        <dbReference type="Proteomes" id="UP000245956"/>
    </source>
</evidence>
<gene>
    <name evidence="4" type="ORF">PCL_11973</name>
    <name evidence="2" type="ORF">Purlil1_12064</name>
    <name evidence="3" type="ORF">VFPBJ_10939</name>
</gene>
<reference evidence="2" key="4">
    <citation type="submission" date="2023-11" db="EMBL/GenBank/DDBJ databases">
        <authorList>
            <person name="Beijen E."/>
            <person name="Ohm R.A."/>
        </authorList>
    </citation>
    <scope>NUCLEOTIDE SEQUENCE</scope>
    <source>
        <strain evidence="2">CBS 150709</strain>
    </source>
</reference>
<proteinExistence type="predicted"/>
<keyword evidence="7" id="KW-1185">Reference proteome</keyword>
<feature type="region of interest" description="Disordered" evidence="1">
    <location>
        <begin position="1"/>
        <end position="21"/>
    </location>
</feature>
<dbReference type="Gene3D" id="3.30.1330.40">
    <property type="entry name" value="RutC-like"/>
    <property type="match status" value="1"/>
</dbReference>
<dbReference type="InterPro" id="IPR006175">
    <property type="entry name" value="YjgF/YER057c/UK114"/>
</dbReference>
<dbReference type="Proteomes" id="UP001287286">
    <property type="component" value="Unassembled WGS sequence"/>
</dbReference>
<dbReference type="GO" id="GO:0019239">
    <property type="term" value="F:deaminase activity"/>
    <property type="evidence" value="ECO:0007669"/>
    <property type="project" value="TreeGrafter"/>
</dbReference>
<evidence type="ECO:0000313" key="5">
    <source>
        <dbReference type="Proteomes" id="UP000078240"/>
    </source>
</evidence>
<organism evidence="3 5">
    <name type="scientific">Purpureocillium lilacinum</name>
    <name type="common">Paecilomyces lilacinus</name>
    <dbReference type="NCBI Taxonomy" id="33203"/>
    <lineage>
        <taxon>Eukaryota</taxon>
        <taxon>Fungi</taxon>
        <taxon>Dikarya</taxon>
        <taxon>Ascomycota</taxon>
        <taxon>Pezizomycotina</taxon>
        <taxon>Sordariomycetes</taxon>
        <taxon>Hypocreomycetidae</taxon>
        <taxon>Hypocreales</taxon>
        <taxon>Ophiocordycipitaceae</taxon>
        <taxon>Purpureocillium</taxon>
    </lineage>
</organism>
<reference evidence="3 5" key="3">
    <citation type="submission" date="2016-01" db="EMBL/GenBank/DDBJ databases">
        <title>Biosynthesis of antibiotic leucinostatins and their inhibition on Phytophthora in bio-control Purpureocillium lilacinum.</title>
        <authorList>
            <person name="Wang G."/>
            <person name="Liu Z."/>
            <person name="Lin R."/>
            <person name="Li E."/>
            <person name="Mao Z."/>
            <person name="Ling J."/>
            <person name="Yin W."/>
            <person name="Xie B."/>
        </authorList>
    </citation>
    <scope>NUCLEOTIDE SEQUENCE [LARGE SCALE GENOMIC DNA]</scope>
    <source>
        <strain evidence="3">PLBJ-1</strain>
    </source>
</reference>
<dbReference type="EMBL" id="JAWRVI010000086">
    <property type="protein sequence ID" value="KAK4078095.1"/>
    <property type="molecule type" value="Genomic_DNA"/>
</dbReference>
<evidence type="ECO:0000313" key="3">
    <source>
        <dbReference type="EMBL" id="OAQ67344.1"/>
    </source>
</evidence>
<dbReference type="InterPro" id="IPR035959">
    <property type="entry name" value="RutC-like_sf"/>
</dbReference>
<dbReference type="Pfam" id="PF01042">
    <property type="entry name" value="Ribonuc_L-PSP"/>
    <property type="match status" value="1"/>
</dbReference>
<evidence type="ECO:0000256" key="1">
    <source>
        <dbReference type="SAM" id="MobiDB-lite"/>
    </source>
</evidence>
<name>A0A179FP33_PURLI</name>
<reference evidence="4 6" key="2">
    <citation type="journal article" date="2016" name="Front. Microbiol.">
        <title>Genome and transcriptome sequences reveal the specific parasitism of the nematophagous Purpureocillium lilacinum 36-1.</title>
        <authorList>
            <person name="Xie J."/>
            <person name="Li S."/>
            <person name="Mo C."/>
            <person name="Xiao X."/>
            <person name="Peng D."/>
            <person name="Wang G."/>
            <person name="Xiao Y."/>
        </authorList>
    </citation>
    <scope>NUCLEOTIDE SEQUENCE [LARGE SCALE GENOMIC DNA]</scope>
    <source>
        <strain evidence="4 6">36-1</strain>
    </source>
</reference>
<evidence type="ECO:0000313" key="7">
    <source>
        <dbReference type="Proteomes" id="UP001287286"/>
    </source>
</evidence>
<sequence>MSPNGEAYLVNPDAPEGSARFPQARFAPSTSHRTLYVSGTACVRPTDGTWPGVTENDDGTLTLDIHQQTAAMLDNVDTIIKGATGGKGGVKNVIDAVVYLVNMERDYVGMNEEWNKVFATRASAPARATVGVKDLPDPRMIVEVKATAVVDV</sequence>
<reference evidence="4" key="1">
    <citation type="submission" date="2015-05" db="EMBL/GenBank/DDBJ databases">
        <authorList>
            <person name="Wang D.B."/>
            <person name="Wang M."/>
        </authorList>
    </citation>
    <scope>NUCLEOTIDE SEQUENCE</scope>
    <source>
        <strain evidence="4">36-1</strain>
    </source>
</reference>
<dbReference type="Proteomes" id="UP000245956">
    <property type="component" value="Unassembled WGS sequence"/>
</dbReference>
<dbReference type="GO" id="GO:0005829">
    <property type="term" value="C:cytosol"/>
    <property type="evidence" value="ECO:0007669"/>
    <property type="project" value="TreeGrafter"/>
</dbReference>
<dbReference type="EMBL" id="LCWV01000007">
    <property type="protein sequence ID" value="PWI71879.1"/>
    <property type="molecule type" value="Genomic_DNA"/>
</dbReference>
<dbReference type="AlphaFoldDB" id="A0A179FP33"/>
<dbReference type="PANTHER" id="PTHR11803:SF48">
    <property type="entry name" value="2-AMINOMUCONATE DEAMINASE"/>
    <property type="match status" value="1"/>
</dbReference>
<dbReference type="EMBL" id="LSBH01000012">
    <property type="protein sequence ID" value="OAQ67344.1"/>
    <property type="molecule type" value="Genomic_DNA"/>
</dbReference>
<dbReference type="PANTHER" id="PTHR11803">
    <property type="entry name" value="2-IMINOBUTANOATE/2-IMINOPROPANOATE DEAMINASE RIDA"/>
    <property type="match status" value="1"/>
</dbReference>
<dbReference type="CDD" id="cd00448">
    <property type="entry name" value="YjgF_YER057c_UK114_family"/>
    <property type="match status" value="1"/>
</dbReference>
<comment type="caution">
    <text evidence="3">The sequence shown here is derived from an EMBL/GenBank/DDBJ whole genome shotgun (WGS) entry which is preliminary data.</text>
</comment>
<dbReference type="GO" id="GO:0005739">
    <property type="term" value="C:mitochondrion"/>
    <property type="evidence" value="ECO:0007669"/>
    <property type="project" value="TreeGrafter"/>
</dbReference>
<dbReference type="SUPFAM" id="SSF55298">
    <property type="entry name" value="YjgF-like"/>
    <property type="match status" value="1"/>
</dbReference>
<dbReference type="Proteomes" id="UP000078240">
    <property type="component" value="Unassembled WGS sequence"/>
</dbReference>
<reference evidence="2 7" key="5">
    <citation type="journal article" date="2024" name="Microbiol. Resour. Announc.">
        <title>Genome annotations for the ascomycete fungi Trichoderma harzianum, Trichoderma aggressivum, and Purpureocillium lilacinum.</title>
        <authorList>
            <person name="Beijen E.P.W."/>
            <person name="Ohm R.A."/>
        </authorList>
    </citation>
    <scope>NUCLEOTIDE SEQUENCE [LARGE SCALE GENOMIC DNA]</scope>
    <source>
        <strain evidence="2 7">CBS 150709</strain>
    </source>
</reference>
<evidence type="ECO:0000313" key="4">
    <source>
        <dbReference type="EMBL" id="PWI71879.1"/>
    </source>
</evidence>